<evidence type="ECO:0000313" key="3">
    <source>
        <dbReference type="Proteomes" id="UP001375743"/>
    </source>
</evidence>
<name>A0ABU8XVG3_9PROT</name>
<protein>
    <recommendedName>
        <fullName evidence="4">DUF4164 family protein</fullName>
    </recommendedName>
</protein>
<dbReference type="RefSeq" id="WP_418160209.1">
    <property type="nucleotide sequence ID" value="NZ_JBBLZC010000014.1"/>
</dbReference>
<evidence type="ECO:0000256" key="1">
    <source>
        <dbReference type="SAM" id="Coils"/>
    </source>
</evidence>
<keyword evidence="1" id="KW-0175">Coiled coil</keyword>
<feature type="coiled-coil region" evidence="1">
    <location>
        <begin position="40"/>
        <end position="95"/>
    </location>
</feature>
<accession>A0ABU8XVG3</accession>
<dbReference type="Proteomes" id="UP001375743">
    <property type="component" value="Unassembled WGS sequence"/>
</dbReference>
<proteinExistence type="predicted"/>
<comment type="caution">
    <text evidence="2">The sequence shown here is derived from an EMBL/GenBank/DDBJ whole genome shotgun (WGS) entry which is preliminary data.</text>
</comment>
<evidence type="ECO:0000313" key="2">
    <source>
        <dbReference type="EMBL" id="MEK0084359.1"/>
    </source>
</evidence>
<evidence type="ECO:0008006" key="4">
    <source>
        <dbReference type="Google" id="ProtNLM"/>
    </source>
</evidence>
<organism evidence="2 3">
    <name type="scientific">Benzoatithermus flavus</name>
    <dbReference type="NCBI Taxonomy" id="3108223"/>
    <lineage>
        <taxon>Bacteria</taxon>
        <taxon>Pseudomonadati</taxon>
        <taxon>Pseudomonadota</taxon>
        <taxon>Alphaproteobacteria</taxon>
        <taxon>Geminicoccales</taxon>
        <taxon>Geminicoccaceae</taxon>
        <taxon>Benzoatithermus</taxon>
    </lineage>
</organism>
<reference evidence="2 3" key="1">
    <citation type="submission" date="2024-01" db="EMBL/GenBank/DDBJ databases">
        <title>Multi-omics insights into the function and evolution of sodium benzoate biodegradation pathways in Benzoatithermus flavus gen. nov., sp. nov. from hot spring.</title>
        <authorList>
            <person name="Hu C.-J."/>
            <person name="Li W.-J."/>
        </authorList>
    </citation>
    <scope>NUCLEOTIDE SEQUENCE [LARGE SCALE GENOMIC DNA]</scope>
    <source>
        <strain evidence="2 3">SYSU G07066</strain>
    </source>
</reference>
<sequence length="95" mass="10351">MSVLHRAEERTQAALGRLERALRSLSAGASAADPRAALERAALERDCELLRAECDSLRRELEAVRERQARAAAVVAEVEDRLDGALARLDDLAGE</sequence>
<keyword evidence="3" id="KW-1185">Reference proteome</keyword>
<dbReference type="EMBL" id="JBBLZC010000014">
    <property type="protein sequence ID" value="MEK0084359.1"/>
    <property type="molecule type" value="Genomic_DNA"/>
</dbReference>
<gene>
    <name evidence="2" type="ORF">U1T56_14475</name>
</gene>